<evidence type="ECO:0000313" key="3">
    <source>
        <dbReference type="EnsemblProtists" id="EKX54790"/>
    </source>
</evidence>
<evidence type="ECO:0000256" key="1">
    <source>
        <dbReference type="SAM" id="MobiDB-lite"/>
    </source>
</evidence>
<proteinExistence type="predicted"/>
<gene>
    <name evidence="2" type="ORF">GUITHDRAFT_99441</name>
</gene>
<organism evidence="2">
    <name type="scientific">Guillardia theta (strain CCMP2712)</name>
    <name type="common">Cryptophyte</name>
    <dbReference type="NCBI Taxonomy" id="905079"/>
    <lineage>
        <taxon>Eukaryota</taxon>
        <taxon>Cryptophyceae</taxon>
        <taxon>Pyrenomonadales</taxon>
        <taxon>Geminigeraceae</taxon>
        <taxon>Guillardia</taxon>
    </lineage>
</organism>
<dbReference type="EnsemblProtists" id="EKX54790">
    <property type="protein sequence ID" value="EKX54790"/>
    <property type="gene ID" value="GUITHDRAFT_99441"/>
</dbReference>
<reference evidence="2 4" key="1">
    <citation type="journal article" date="2012" name="Nature">
        <title>Algal genomes reveal evolutionary mosaicism and the fate of nucleomorphs.</title>
        <authorList>
            <consortium name="DOE Joint Genome Institute"/>
            <person name="Curtis B.A."/>
            <person name="Tanifuji G."/>
            <person name="Burki F."/>
            <person name="Gruber A."/>
            <person name="Irimia M."/>
            <person name="Maruyama S."/>
            <person name="Arias M.C."/>
            <person name="Ball S.G."/>
            <person name="Gile G.H."/>
            <person name="Hirakawa Y."/>
            <person name="Hopkins J.F."/>
            <person name="Kuo A."/>
            <person name="Rensing S.A."/>
            <person name="Schmutz J."/>
            <person name="Symeonidi A."/>
            <person name="Elias M."/>
            <person name="Eveleigh R.J."/>
            <person name="Herman E.K."/>
            <person name="Klute M.J."/>
            <person name="Nakayama T."/>
            <person name="Obornik M."/>
            <person name="Reyes-Prieto A."/>
            <person name="Armbrust E.V."/>
            <person name="Aves S.J."/>
            <person name="Beiko R.G."/>
            <person name="Coutinho P."/>
            <person name="Dacks J.B."/>
            <person name="Durnford D.G."/>
            <person name="Fast N.M."/>
            <person name="Green B.R."/>
            <person name="Grisdale C.J."/>
            <person name="Hempel F."/>
            <person name="Henrissat B."/>
            <person name="Hoppner M.P."/>
            <person name="Ishida K."/>
            <person name="Kim E."/>
            <person name="Koreny L."/>
            <person name="Kroth P.G."/>
            <person name="Liu Y."/>
            <person name="Malik S.B."/>
            <person name="Maier U.G."/>
            <person name="McRose D."/>
            <person name="Mock T."/>
            <person name="Neilson J.A."/>
            <person name="Onodera N.T."/>
            <person name="Poole A.M."/>
            <person name="Pritham E.J."/>
            <person name="Richards T.A."/>
            <person name="Rocap G."/>
            <person name="Roy S.W."/>
            <person name="Sarai C."/>
            <person name="Schaack S."/>
            <person name="Shirato S."/>
            <person name="Slamovits C.H."/>
            <person name="Spencer D.F."/>
            <person name="Suzuki S."/>
            <person name="Worden A.Z."/>
            <person name="Zauner S."/>
            <person name="Barry K."/>
            <person name="Bell C."/>
            <person name="Bharti A.K."/>
            <person name="Crow J.A."/>
            <person name="Grimwood J."/>
            <person name="Kramer R."/>
            <person name="Lindquist E."/>
            <person name="Lucas S."/>
            <person name="Salamov A."/>
            <person name="McFadden G.I."/>
            <person name="Lane C.E."/>
            <person name="Keeling P.J."/>
            <person name="Gray M.W."/>
            <person name="Grigoriev I.V."/>
            <person name="Archibald J.M."/>
        </authorList>
    </citation>
    <scope>NUCLEOTIDE SEQUENCE</scope>
    <source>
        <strain evidence="2 4">CCMP2712</strain>
    </source>
</reference>
<reference evidence="4" key="2">
    <citation type="submission" date="2012-11" db="EMBL/GenBank/DDBJ databases">
        <authorList>
            <person name="Kuo A."/>
            <person name="Curtis B.A."/>
            <person name="Tanifuji G."/>
            <person name="Burki F."/>
            <person name="Gruber A."/>
            <person name="Irimia M."/>
            <person name="Maruyama S."/>
            <person name="Arias M.C."/>
            <person name="Ball S.G."/>
            <person name="Gile G.H."/>
            <person name="Hirakawa Y."/>
            <person name="Hopkins J.F."/>
            <person name="Rensing S.A."/>
            <person name="Schmutz J."/>
            <person name="Symeonidi A."/>
            <person name="Elias M."/>
            <person name="Eveleigh R.J."/>
            <person name="Herman E.K."/>
            <person name="Klute M.J."/>
            <person name="Nakayama T."/>
            <person name="Obornik M."/>
            <person name="Reyes-Prieto A."/>
            <person name="Armbrust E.V."/>
            <person name="Aves S.J."/>
            <person name="Beiko R.G."/>
            <person name="Coutinho P."/>
            <person name="Dacks J.B."/>
            <person name="Durnford D.G."/>
            <person name="Fast N.M."/>
            <person name="Green B.R."/>
            <person name="Grisdale C."/>
            <person name="Hempe F."/>
            <person name="Henrissat B."/>
            <person name="Hoppner M.P."/>
            <person name="Ishida K.-I."/>
            <person name="Kim E."/>
            <person name="Koreny L."/>
            <person name="Kroth P.G."/>
            <person name="Liu Y."/>
            <person name="Malik S.-B."/>
            <person name="Maier U.G."/>
            <person name="McRose D."/>
            <person name="Mock T."/>
            <person name="Neilson J.A."/>
            <person name="Onodera N.T."/>
            <person name="Poole A.M."/>
            <person name="Pritham E.J."/>
            <person name="Richards T.A."/>
            <person name="Rocap G."/>
            <person name="Roy S.W."/>
            <person name="Sarai C."/>
            <person name="Schaack S."/>
            <person name="Shirato S."/>
            <person name="Slamovits C.H."/>
            <person name="Spencer D.F."/>
            <person name="Suzuki S."/>
            <person name="Worden A.Z."/>
            <person name="Zauner S."/>
            <person name="Barry K."/>
            <person name="Bell C."/>
            <person name="Bharti A.K."/>
            <person name="Crow J.A."/>
            <person name="Grimwood J."/>
            <person name="Kramer R."/>
            <person name="Lindquist E."/>
            <person name="Lucas S."/>
            <person name="Salamov A."/>
            <person name="McFadden G.I."/>
            <person name="Lane C.E."/>
            <person name="Keeling P.J."/>
            <person name="Gray M.W."/>
            <person name="Grigoriev I.V."/>
            <person name="Archibald J.M."/>
        </authorList>
    </citation>
    <scope>NUCLEOTIDE SEQUENCE</scope>
    <source>
        <strain evidence="4">CCMP2712</strain>
    </source>
</reference>
<dbReference type="EMBL" id="JH992966">
    <property type="protein sequence ID" value="EKX54790.1"/>
    <property type="molecule type" value="Genomic_DNA"/>
</dbReference>
<dbReference type="RefSeq" id="XP_005841770.1">
    <property type="nucleotide sequence ID" value="XM_005841713.1"/>
</dbReference>
<sequence>MSHDSEQIECTLIGESDFDTRSCIHAAAGTAAKLLKLNLDLPEATWEDAAHATHQQPAKCCKISIPESLTLRRSFLSLFQVEALDNLEELSWRVLTCCSPSSHGRKPPDGLDSESESLGEGANYLLMRSKSLKGSSSKHPPILPTSQTEKENPLQNEFAGEDTTNHNLPLPEVIQKLVKENDVLRWDNIQKCYQVLDGERFKERFNQLREIRQKHKDGAVERPFSRMHNFYILERGEKWAKTGTTFRPKHPQYAPKGCVITMEDCNKQRDPNASTWLGFAASSRFFGSMSLNGQDSMMATATALQALGKMPIPVNRKSTTQSS</sequence>
<accession>L1K2Y4</accession>
<dbReference type="PaxDb" id="55529-EKX54790"/>
<dbReference type="Proteomes" id="UP000011087">
    <property type="component" value="Unassembled WGS sequence"/>
</dbReference>
<name>L1K2Y4_GUITC</name>
<keyword evidence="4" id="KW-1185">Reference proteome</keyword>
<evidence type="ECO:0000313" key="4">
    <source>
        <dbReference type="Proteomes" id="UP000011087"/>
    </source>
</evidence>
<evidence type="ECO:0000313" key="2">
    <source>
        <dbReference type="EMBL" id="EKX54790.1"/>
    </source>
</evidence>
<reference evidence="3" key="3">
    <citation type="submission" date="2016-03" db="UniProtKB">
        <authorList>
            <consortium name="EnsemblProtists"/>
        </authorList>
    </citation>
    <scope>IDENTIFICATION</scope>
</reference>
<feature type="region of interest" description="Disordered" evidence="1">
    <location>
        <begin position="132"/>
        <end position="152"/>
    </location>
</feature>
<protein>
    <submittedName>
        <fullName evidence="2 3">Uncharacterized protein</fullName>
    </submittedName>
</protein>
<dbReference type="GeneID" id="17311718"/>
<dbReference type="AlphaFoldDB" id="L1K2Y4"/>
<dbReference type="KEGG" id="gtt:GUITHDRAFT_99441"/>
<dbReference type="HOGENOM" id="CLU_861791_0_0_1"/>